<keyword evidence="3" id="KW-0969">Cilium</keyword>
<dbReference type="AlphaFoldDB" id="A0A7W4W3R4"/>
<organism evidence="3 4">
    <name type="scientific">Litorivivens lipolytica</name>
    <dbReference type="NCBI Taxonomy" id="1524264"/>
    <lineage>
        <taxon>Bacteria</taxon>
        <taxon>Pseudomonadati</taxon>
        <taxon>Pseudomonadota</taxon>
        <taxon>Gammaproteobacteria</taxon>
        <taxon>Litorivivens</taxon>
    </lineage>
</organism>
<proteinExistence type="predicted"/>
<evidence type="ECO:0000313" key="4">
    <source>
        <dbReference type="Proteomes" id="UP000537130"/>
    </source>
</evidence>
<name>A0A7W4W3R4_9GAMM</name>
<evidence type="ECO:0000313" key="3">
    <source>
        <dbReference type="EMBL" id="MBB3046362.1"/>
    </source>
</evidence>
<comment type="caution">
    <text evidence="3">The sequence shown here is derived from an EMBL/GenBank/DDBJ whole genome shotgun (WGS) entry which is preliminary data.</text>
</comment>
<dbReference type="InterPro" id="IPR052563">
    <property type="entry name" value="FliK"/>
</dbReference>
<feature type="compositionally biased region" description="Polar residues" evidence="1">
    <location>
        <begin position="150"/>
        <end position="169"/>
    </location>
</feature>
<dbReference type="PANTHER" id="PTHR37533:SF2">
    <property type="entry name" value="FLAGELLAR HOOK-LENGTH CONTROL PROTEIN"/>
    <property type="match status" value="1"/>
</dbReference>
<dbReference type="RefSeq" id="WP_183409061.1">
    <property type="nucleotide sequence ID" value="NZ_JACHWY010000001.1"/>
</dbReference>
<keyword evidence="4" id="KW-1185">Reference proteome</keyword>
<keyword evidence="3" id="KW-0966">Cell projection</keyword>
<reference evidence="3 4" key="1">
    <citation type="submission" date="2020-08" db="EMBL/GenBank/DDBJ databases">
        <title>Genomic Encyclopedia of Type Strains, Phase III (KMG-III): the genomes of soil and plant-associated and newly described type strains.</title>
        <authorList>
            <person name="Whitman W."/>
        </authorList>
    </citation>
    <scope>NUCLEOTIDE SEQUENCE [LARGE SCALE GENOMIC DNA]</scope>
    <source>
        <strain evidence="3 4">CECT 8654</strain>
    </source>
</reference>
<dbReference type="InterPro" id="IPR021136">
    <property type="entry name" value="Flagellar_hook_control-like_C"/>
</dbReference>
<dbReference type="EMBL" id="JACHWY010000001">
    <property type="protein sequence ID" value="MBB3046362.1"/>
    <property type="molecule type" value="Genomic_DNA"/>
</dbReference>
<evidence type="ECO:0000256" key="1">
    <source>
        <dbReference type="SAM" id="MobiDB-lite"/>
    </source>
</evidence>
<feature type="region of interest" description="Disordered" evidence="1">
    <location>
        <begin position="363"/>
        <end position="401"/>
    </location>
</feature>
<feature type="compositionally biased region" description="Low complexity" evidence="1">
    <location>
        <begin position="134"/>
        <end position="144"/>
    </location>
</feature>
<accession>A0A7W4W3R4</accession>
<protein>
    <submittedName>
        <fullName evidence="3">Flagellar hook-length control protein FliK</fullName>
    </submittedName>
</protein>
<feature type="compositionally biased region" description="Polar residues" evidence="1">
    <location>
        <begin position="371"/>
        <end position="386"/>
    </location>
</feature>
<dbReference type="Gene3D" id="3.30.750.140">
    <property type="match status" value="1"/>
</dbReference>
<feature type="domain" description="Flagellar hook-length control protein-like C-terminal" evidence="2">
    <location>
        <begin position="281"/>
        <end position="356"/>
    </location>
</feature>
<sequence>MEISQSNNLGDLAALLQLPLQAGNPSQLPLSASANPSDGVAFGKIMSQLHGADQPLNVAQTATETALVQPIQETAPASFANASFGLVTEGDSGKDLPLVRQVATEKLSVVDGLPQDFGHSVALTAQQSLPSEQAALARQASAQLGGIPDSPQSEQMSRGSQEQGSTSQPKLEGQSPAEPKPGSAESSNAIWRDRELNPSQTAVSDLAAKPQPEPSETLKTALPVELPKKITRQEDGTGNVHRTLEGLSALNLSRTSSATPVLESASPQGFTEKAVADAFTEKVVWMTGQGAQRANLQLHPAELGALQIRVTMIENTAQVEIHAQNADTGEMLETLLPRLQSALEQQGVKVDELKLNANALFAESGEERSSQAKTNQNNTPQQTSESGDTEADSGGAIITELSGSEAGRVDYYA</sequence>
<feature type="region of interest" description="Disordered" evidence="1">
    <location>
        <begin position="134"/>
        <end position="186"/>
    </location>
</feature>
<evidence type="ECO:0000259" key="2">
    <source>
        <dbReference type="Pfam" id="PF02120"/>
    </source>
</evidence>
<dbReference type="PANTHER" id="PTHR37533">
    <property type="entry name" value="FLAGELLAR HOOK-LENGTH CONTROL PROTEIN"/>
    <property type="match status" value="1"/>
</dbReference>
<dbReference type="Proteomes" id="UP000537130">
    <property type="component" value="Unassembled WGS sequence"/>
</dbReference>
<gene>
    <name evidence="3" type="ORF">FHR99_000598</name>
</gene>
<dbReference type="InterPro" id="IPR038610">
    <property type="entry name" value="FliK-like_C_sf"/>
</dbReference>
<keyword evidence="3" id="KW-0282">Flagellum</keyword>
<dbReference type="Pfam" id="PF02120">
    <property type="entry name" value="Flg_hook"/>
    <property type="match status" value="1"/>
</dbReference>
<dbReference type="CDD" id="cd17470">
    <property type="entry name" value="T3SS_Flik_C"/>
    <property type="match status" value="1"/>
</dbReference>
<feature type="region of interest" description="Disordered" evidence="1">
    <location>
        <begin position="201"/>
        <end position="220"/>
    </location>
</feature>